<organism evidence="3 4">
    <name type="scientific">Virgibacillus chiguensis</name>
    <dbReference type="NCBI Taxonomy" id="411959"/>
    <lineage>
        <taxon>Bacteria</taxon>
        <taxon>Bacillati</taxon>
        <taxon>Bacillota</taxon>
        <taxon>Bacilli</taxon>
        <taxon>Bacillales</taxon>
        <taxon>Bacillaceae</taxon>
        <taxon>Virgibacillus</taxon>
    </lineage>
</organism>
<evidence type="ECO:0000259" key="2">
    <source>
        <dbReference type="PROSITE" id="PS51464"/>
    </source>
</evidence>
<dbReference type="InterPro" id="IPR017552">
    <property type="entry name" value="PHI/rmpB"/>
</dbReference>
<evidence type="ECO:0000256" key="1">
    <source>
        <dbReference type="ARBA" id="ARBA00009235"/>
    </source>
</evidence>
<dbReference type="PROSITE" id="PS51464">
    <property type="entry name" value="SIS"/>
    <property type="match status" value="1"/>
</dbReference>
<gene>
    <name evidence="3" type="ORF">SAMN05421807_10722</name>
</gene>
<name>A0A1M5SW03_9BACI</name>
<protein>
    <submittedName>
        <fullName evidence="3">6-phospho-3-hexuloisomerase</fullName>
    </submittedName>
</protein>
<accession>A0A1M5SW03</accession>
<dbReference type="Pfam" id="PF01380">
    <property type="entry name" value="SIS"/>
    <property type="match status" value="1"/>
</dbReference>
<proteinExistence type="inferred from homology"/>
<comment type="similarity">
    <text evidence="1">Belongs to the SIS family. PHI subfamily.</text>
</comment>
<evidence type="ECO:0000313" key="3">
    <source>
        <dbReference type="EMBL" id="SHH42655.1"/>
    </source>
</evidence>
<dbReference type="PANTHER" id="PTHR43443">
    <property type="entry name" value="3-HEXULOSE-6-PHOSPHATE ISOMERASE"/>
    <property type="match status" value="1"/>
</dbReference>
<dbReference type="PANTHER" id="PTHR43443:SF1">
    <property type="entry name" value="3-HEXULOSE-6-PHOSPHATE ISOMERASE"/>
    <property type="match status" value="1"/>
</dbReference>
<dbReference type="GO" id="GO:0016853">
    <property type="term" value="F:isomerase activity"/>
    <property type="evidence" value="ECO:0007669"/>
    <property type="project" value="UniProtKB-KW"/>
</dbReference>
<dbReference type="NCBIfam" id="TIGR03127">
    <property type="entry name" value="RuMP_HxlB"/>
    <property type="match status" value="1"/>
</dbReference>
<dbReference type="SUPFAM" id="SSF53697">
    <property type="entry name" value="SIS domain"/>
    <property type="match status" value="1"/>
</dbReference>
<dbReference type="GO" id="GO:0097367">
    <property type="term" value="F:carbohydrate derivative binding"/>
    <property type="evidence" value="ECO:0007669"/>
    <property type="project" value="InterPro"/>
</dbReference>
<keyword evidence="3" id="KW-0413">Isomerase</keyword>
<dbReference type="RefSeq" id="WP_073007933.1">
    <property type="nucleotide sequence ID" value="NZ_FQXD01000007.1"/>
</dbReference>
<dbReference type="OrthoDB" id="9797832at2"/>
<dbReference type="AlphaFoldDB" id="A0A1M5SW03"/>
<dbReference type="CDD" id="cd05005">
    <property type="entry name" value="SIS_PHI"/>
    <property type="match status" value="1"/>
</dbReference>
<evidence type="ECO:0000313" key="4">
    <source>
        <dbReference type="Proteomes" id="UP000184079"/>
    </source>
</evidence>
<sequence>MRKTLDTIVMEVSKVIQAVDSDEVVALVEQLKRANSIFVAGTGRSGLIGKAFAIRMMHSGYSVYVVGETITPNMEADDVLLIISGSGNTGTLAYFAEKATAIGATIALVTTNKQSVIAQYSNCVVEIPAATKKRLQNEPATIQPLGSQFDQSAHVVLDAVIAHVLQQEQWNKSNQVLSQKHANLE</sequence>
<dbReference type="Gene3D" id="3.40.50.10490">
    <property type="entry name" value="Glucose-6-phosphate isomerase like protein, domain 1"/>
    <property type="match status" value="1"/>
</dbReference>
<keyword evidence="4" id="KW-1185">Reference proteome</keyword>
<reference evidence="4" key="1">
    <citation type="submission" date="2016-11" db="EMBL/GenBank/DDBJ databases">
        <authorList>
            <person name="Varghese N."/>
            <person name="Submissions S."/>
        </authorList>
    </citation>
    <scope>NUCLEOTIDE SEQUENCE [LARGE SCALE GENOMIC DNA]</scope>
    <source>
        <strain evidence="4">CGMCC 1.6496</strain>
    </source>
</reference>
<dbReference type="InterPro" id="IPR001347">
    <property type="entry name" value="SIS_dom"/>
</dbReference>
<feature type="domain" description="SIS" evidence="2">
    <location>
        <begin position="27"/>
        <end position="170"/>
    </location>
</feature>
<dbReference type="GO" id="GO:1901135">
    <property type="term" value="P:carbohydrate derivative metabolic process"/>
    <property type="evidence" value="ECO:0007669"/>
    <property type="project" value="InterPro"/>
</dbReference>
<dbReference type="InterPro" id="IPR046348">
    <property type="entry name" value="SIS_dom_sf"/>
</dbReference>
<dbReference type="EMBL" id="FQXD01000007">
    <property type="protein sequence ID" value="SHH42655.1"/>
    <property type="molecule type" value="Genomic_DNA"/>
</dbReference>
<dbReference type="Proteomes" id="UP000184079">
    <property type="component" value="Unassembled WGS sequence"/>
</dbReference>